<dbReference type="Proteomes" id="UP000698242">
    <property type="component" value="Unassembled WGS sequence"/>
</dbReference>
<protein>
    <submittedName>
        <fullName evidence="2">UDP-N-acetylmuramoylalanine--D-glutamate ligase</fullName>
        <ecNumber evidence="2">6.3.2.9</ecNumber>
    </submittedName>
</protein>
<organism evidence="2 3">
    <name type="scientific">Profundibacterium mesophilum KAUST100406-0324</name>
    <dbReference type="NCBI Taxonomy" id="1037889"/>
    <lineage>
        <taxon>Bacteria</taxon>
        <taxon>Pseudomonadati</taxon>
        <taxon>Pseudomonadota</taxon>
        <taxon>Alphaproteobacteria</taxon>
        <taxon>Rhodobacterales</taxon>
        <taxon>Roseobacteraceae</taxon>
        <taxon>Profundibacterium</taxon>
    </lineage>
</organism>
<evidence type="ECO:0000259" key="1">
    <source>
        <dbReference type="PROSITE" id="PS51186"/>
    </source>
</evidence>
<dbReference type="AlphaFoldDB" id="A0A921TCC1"/>
<dbReference type="EC" id="6.3.2.9" evidence="2"/>
<evidence type="ECO:0000313" key="3">
    <source>
        <dbReference type="Proteomes" id="UP000698242"/>
    </source>
</evidence>
<comment type="caution">
    <text evidence="2">The sequence shown here is derived from an EMBL/GenBank/DDBJ whole genome shotgun (WGS) entry which is preliminary data.</text>
</comment>
<dbReference type="GO" id="GO:0016747">
    <property type="term" value="F:acyltransferase activity, transferring groups other than amino-acyl groups"/>
    <property type="evidence" value="ECO:0007669"/>
    <property type="project" value="InterPro"/>
</dbReference>
<dbReference type="InterPro" id="IPR051531">
    <property type="entry name" value="N-acetyltransferase"/>
</dbReference>
<name>A0A921TCC1_9RHOB</name>
<dbReference type="InterPro" id="IPR000182">
    <property type="entry name" value="GNAT_dom"/>
</dbReference>
<dbReference type="EMBL" id="APKE01000010">
    <property type="protein sequence ID" value="KAF0676920.1"/>
    <property type="molecule type" value="Genomic_DNA"/>
</dbReference>
<keyword evidence="3" id="KW-1185">Reference proteome</keyword>
<proteinExistence type="predicted"/>
<dbReference type="GO" id="GO:0008764">
    <property type="term" value="F:UDP-N-acetylmuramoylalanine-D-glutamate ligase activity"/>
    <property type="evidence" value="ECO:0007669"/>
    <property type="project" value="UniProtKB-EC"/>
</dbReference>
<keyword evidence="2" id="KW-0436">Ligase</keyword>
<dbReference type="PANTHER" id="PTHR43792:SF1">
    <property type="entry name" value="N-ACETYLTRANSFERASE DOMAIN-CONTAINING PROTEIN"/>
    <property type="match status" value="1"/>
</dbReference>
<dbReference type="RefSeq" id="WP_159964138.1">
    <property type="nucleotide sequence ID" value="NZ_APKE01000010.1"/>
</dbReference>
<dbReference type="InterPro" id="IPR016181">
    <property type="entry name" value="Acyl_CoA_acyltransferase"/>
</dbReference>
<evidence type="ECO:0000313" key="2">
    <source>
        <dbReference type="EMBL" id="KAF0676920.1"/>
    </source>
</evidence>
<sequence length="175" mass="19531">MTTRLQIPTVTTDRLRLVPPSEVHIPGETAFWGDAERSRFAGGPIPAHRIWRHVATNLGHWALRGYGFWALELHDGTHVGMAGLWHPGEWPEAEIGYNLYDGFGGKGYATEAAVAARAHAFDKLGFERIASFIHPDNIASQAVARRIGGTRSGRTFRPNPDDTPVEIWHYERSRP</sequence>
<dbReference type="SUPFAM" id="SSF55729">
    <property type="entry name" value="Acyl-CoA N-acyltransferases (Nat)"/>
    <property type="match status" value="1"/>
</dbReference>
<accession>A0A921TCC1</accession>
<dbReference type="PANTHER" id="PTHR43792">
    <property type="entry name" value="GNAT FAMILY, PUTATIVE (AFU_ORTHOLOGUE AFUA_3G00765)-RELATED-RELATED"/>
    <property type="match status" value="1"/>
</dbReference>
<dbReference type="Gene3D" id="3.40.630.30">
    <property type="match status" value="1"/>
</dbReference>
<reference evidence="2" key="1">
    <citation type="submission" date="2013-03" db="EMBL/GenBank/DDBJ databases">
        <title>Genome Sequence of the Profundibacterium mesophilum strain KAUST100406-0324T from Red Sea, a novel genus in the family Rhodobacteraceae.</title>
        <authorList>
            <person name="Essack M."/>
            <person name="Alam I."/>
            <person name="Lafi F."/>
            <person name="Alawi W."/>
            <person name="Kamanu F."/>
            <person name="Al-Suwailem A."/>
            <person name="Lee O.O."/>
            <person name="Xu Y."/>
            <person name="Bajic V."/>
            <person name="Qian P.-Y."/>
            <person name="Archer J."/>
        </authorList>
    </citation>
    <scope>NUCLEOTIDE SEQUENCE</scope>
    <source>
        <strain evidence="2">KAUST100406-0324</strain>
    </source>
</reference>
<feature type="domain" description="N-acetyltransferase" evidence="1">
    <location>
        <begin position="13"/>
        <end position="175"/>
    </location>
</feature>
<dbReference type="PROSITE" id="PS51186">
    <property type="entry name" value="GNAT"/>
    <property type="match status" value="1"/>
</dbReference>
<gene>
    <name evidence="2" type="ORF">PMES_00717</name>
</gene>
<dbReference type="OrthoDB" id="6293260at2"/>
<dbReference type="Pfam" id="PF13302">
    <property type="entry name" value="Acetyltransf_3"/>
    <property type="match status" value="1"/>
</dbReference>